<gene>
    <name evidence="1" type="ORF">BKA03_001463</name>
</gene>
<dbReference type="AlphaFoldDB" id="A0A7Y9Z9P8"/>
<evidence type="ECO:0000313" key="1">
    <source>
        <dbReference type="EMBL" id="NYI41344.1"/>
    </source>
</evidence>
<protein>
    <submittedName>
        <fullName evidence="1">Uncharacterized protein</fullName>
    </submittedName>
</protein>
<dbReference type="EMBL" id="JACBZO010000001">
    <property type="protein sequence ID" value="NYI41344.1"/>
    <property type="molecule type" value="Genomic_DNA"/>
</dbReference>
<dbReference type="RefSeq" id="WP_257020112.1">
    <property type="nucleotide sequence ID" value="NZ_JACBZO010000001.1"/>
</dbReference>
<dbReference type="Proteomes" id="UP000547973">
    <property type="component" value="Unassembled WGS sequence"/>
</dbReference>
<proteinExistence type="predicted"/>
<accession>A0A7Y9Z9P8</accession>
<keyword evidence="2" id="KW-1185">Reference proteome</keyword>
<comment type="caution">
    <text evidence="1">The sequence shown here is derived from an EMBL/GenBank/DDBJ whole genome shotgun (WGS) entry which is preliminary data.</text>
</comment>
<organism evidence="1 2">
    <name type="scientific">Demequina lutea</name>
    <dbReference type="NCBI Taxonomy" id="431489"/>
    <lineage>
        <taxon>Bacteria</taxon>
        <taxon>Bacillati</taxon>
        <taxon>Actinomycetota</taxon>
        <taxon>Actinomycetes</taxon>
        <taxon>Micrococcales</taxon>
        <taxon>Demequinaceae</taxon>
        <taxon>Demequina</taxon>
    </lineage>
</organism>
<sequence length="42" mass="4655">MWRIVLARLNAENVPYVITLDDVDETPALIVGTWTEPDCGAP</sequence>
<name>A0A7Y9Z9P8_9MICO</name>
<evidence type="ECO:0000313" key="2">
    <source>
        <dbReference type="Proteomes" id="UP000547973"/>
    </source>
</evidence>
<reference evidence="1 2" key="1">
    <citation type="submission" date="2020-07" db="EMBL/GenBank/DDBJ databases">
        <title>Sequencing the genomes of 1000 actinobacteria strains.</title>
        <authorList>
            <person name="Klenk H.-P."/>
        </authorList>
    </citation>
    <scope>NUCLEOTIDE SEQUENCE [LARGE SCALE GENOMIC DNA]</scope>
    <source>
        <strain evidence="1 2">DSM 19970</strain>
    </source>
</reference>